<dbReference type="InParanoid" id="H6QUG9"/>
<dbReference type="VEuPathDB" id="FungiDB:PGTG_22451"/>
<proteinExistence type="predicted"/>
<accession>H6QUG9</accession>
<gene>
    <name evidence="3" type="ORF">PGTG_22451</name>
</gene>
<reference evidence="4" key="1">
    <citation type="journal article" date="2011" name="Proc. Natl. Acad. Sci. U.S.A.">
        <title>Obligate biotrophy features unraveled by the genomic analysis of rust fungi.</title>
        <authorList>
            <person name="Duplessis S."/>
            <person name="Cuomo C.A."/>
            <person name="Lin Y.-C."/>
            <person name="Aerts A."/>
            <person name="Tisserant E."/>
            <person name="Veneault-Fourrey C."/>
            <person name="Joly D.L."/>
            <person name="Hacquard S."/>
            <person name="Amselem J."/>
            <person name="Cantarel B.L."/>
            <person name="Chiu R."/>
            <person name="Coutinho P.M."/>
            <person name="Feau N."/>
            <person name="Field M."/>
            <person name="Frey P."/>
            <person name="Gelhaye E."/>
            <person name="Goldberg J."/>
            <person name="Grabherr M.G."/>
            <person name="Kodira C.D."/>
            <person name="Kohler A."/>
            <person name="Kuees U."/>
            <person name="Lindquist E.A."/>
            <person name="Lucas S.M."/>
            <person name="Mago R."/>
            <person name="Mauceli E."/>
            <person name="Morin E."/>
            <person name="Murat C."/>
            <person name="Pangilinan J.L."/>
            <person name="Park R."/>
            <person name="Pearson M."/>
            <person name="Quesneville H."/>
            <person name="Rouhier N."/>
            <person name="Sakthikumar S."/>
            <person name="Salamov A.A."/>
            <person name="Schmutz J."/>
            <person name="Selles B."/>
            <person name="Shapiro H."/>
            <person name="Tanguay P."/>
            <person name="Tuskan G.A."/>
            <person name="Henrissat B."/>
            <person name="Van de Peer Y."/>
            <person name="Rouze P."/>
            <person name="Ellis J.G."/>
            <person name="Dodds P.N."/>
            <person name="Schein J.E."/>
            <person name="Zhong S."/>
            <person name="Hamelin R.C."/>
            <person name="Grigoriev I.V."/>
            <person name="Szabo L.J."/>
            <person name="Martin F."/>
        </authorList>
    </citation>
    <scope>NUCLEOTIDE SEQUENCE [LARGE SCALE GENOMIC DNA]</scope>
    <source>
        <strain evidence="4">CRL 75-36-700-3 / race SCCL</strain>
    </source>
</reference>
<dbReference type="OrthoDB" id="2507131at2759"/>
<dbReference type="Proteomes" id="UP000008783">
    <property type="component" value="Unassembled WGS sequence"/>
</dbReference>
<dbReference type="EMBL" id="DS178340">
    <property type="protein sequence ID" value="EHS64635.1"/>
    <property type="molecule type" value="Genomic_DNA"/>
</dbReference>
<feature type="chain" id="PRO_5003605799" evidence="2">
    <location>
        <begin position="22"/>
        <end position="128"/>
    </location>
</feature>
<evidence type="ECO:0000313" key="4">
    <source>
        <dbReference type="Proteomes" id="UP000008783"/>
    </source>
</evidence>
<dbReference type="AlphaFoldDB" id="H6QUG9"/>
<sequence length="128" mass="13406">MEGFSFLILPLSLALTQKDLARDNGQDTPPVGSKPKDNSPVGPNPASSANPTGGPALSLDQIVKNELNKTGLSGIDNNLLKFLLICNLMGNSSSLGETGSAMNLASNFLKWHQLGKKVAPPLSICHPT</sequence>
<feature type="signal peptide" evidence="2">
    <location>
        <begin position="1"/>
        <end position="21"/>
    </location>
</feature>
<keyword evidence="2" id="KW-0732">Signal</keyword>
<evidence type="ECO:0000256" key="1">
    <source>
        <dbReference type="SAM" id="MobiDB-lite"/>
    </source>
</evidence>
<dbReference type="KEGG" id="pgr:PGTG_22451"/>
<protein>
    <submittedName>
        <fullName evidence="3">Uncharacterized protein</fullName>
    </submittedName>
</protein>
<organism evidence="3 4">
    <name type="scientific">Puccinia graminis f. sp. tritici (strain CRL 75-36-700-3 / race SCCL)</name>
    <name type="common">Black stem rust fungus</name>
    <dbReference type="NCBI Taxonomy" id="418459"/>
    <lineage>
        <taxon>Eukaryota</taxon>
        <taxon>Fungi</taxon>
        <taxon>Dikarya</taxon>
        <taxon>Basidiomycota</taxon>
        <taxon>Pucciniomycotina</taxon>
        <taxon>Pucciniomycetes</taxon>
        <taxon>Pucciniales</taxon>
        <taxon>Pucciniaceae</taxon>
        <taxon>Puccinia</taxon>
    </lineage>
</organism>
<dbReference type="GeneID" id="13542450"/>
<name>H6QUG9_PUCGT</name>
<evidence type="ECO:0000313" key="3">
    <source>
        <dbReference type="EMBL" id="EHS64635.1"/>
    </source>
</evidence>
<dbReference type="HOGENOM" id="CLU_1960638_0_0_1"/>
<evidence type="ECO:0000256" key="2">
    <source>
        <dbReference type="SAM" id="SignalP"/>
    </source>
</evidence>
<keyword evidence="4" id="KW-1185">Reference proteome</keyword>
<feature type="region of interest" description="Disordered" evidence="1">
    <location>
        <begin position="20"/>
        <end position="57"/>
    </location>
</feature>
<dbReference type="RefSeq" id="XP_003888845.1">
    <property type="nucleotide sequence ID" value="XM_003888796.1"/>
</dbReference>